<protein>
    <submittedName>
        <fullName evidence="2">Uncharacterized protein</fullName>
    </submittedName>
</protein>
<organism evidence="2 3">
    <name type="scientific">Hyaloscypha bicolor E</name>
    <dbReference type="NCBI Taxonomy" id="1095630"/>
    <lineage>
        <taxon>Eukaryota</taxon>
        <taxon>Fungi</taxon>
        <taxon>Dikarya</taxon>
        <taxon>Ascomycota</taxon>
        <taxon>Pezizomycotina</taxon>
        <taxon>Leotiomycetes</taxon>
        <taxon>Helotiales</taxon>
        <taxon>Hyaloscyphaceae</taxon>
        <taxon>Hyaloscypha</taxon>
        <taxon>Hyaloscypha bicolor</taxon>
    </lineage>
</organism>
<evidence type="ECO:0000313" key="3">
    <source>
        <dbReference type="Proteomes" id="UP000235371"/>
    </source>
</evidence>
<dbReference type="RefSeq" id="XP_024729568.1">
    <property type="nucleotide sequence ID" value="XM_024870901.1"/>
</dbReference>
<dbReference type="GeneID" id="36578983"/>
<dbReference type="AlphaFoldDB" id="A0A2J6SPH3"/>
<proteinExistence type="predicted"/>
<dbReference type="EMBL" id="KZ613895">
    <property type="protein sequence ID" value="PMD52664.1"/>
    <property type="molecule type" value="Genomic_DNA"/>
</dbReference>
<reference evidence="2 3" key="1">
    <citation type="submission" date="2016-04" db="EMBL/GenBank/DDBJ databases">
        <title>A degradative enzymes factory behind the ericoid mycorrhizal symbiosis.</title>
        <authorList>
            <consortium name="DOE Joint Genome Institute"/>
            <person name="Martino E."/>
            <person name="Morin E."/>
            <person name="Grelet G."/>
            <person name="Kuo A."/>
            <person name="Kohler A."/>
            <person name="Daghino S."/>
            <person name="Barry K."/>
            <person name="Choi C."/>
            <person name="Cichocki N."/>
            <person name="Clum A."/>
            <person name="Copeland A."/>
            <person name="Hainaut M."/>
            <person name="Haridas S."/>
            <person name="Labutti K."/>
            <person name="Lindquist E."/>
            <person name="Lipzen A."/>
            <person name="Khouja H.-R."/>
            <person name="Murat C."/>
            <person name="Ohm R."/>
            <person name="Olson A."/>
            <person name="Spatafora J."/>
            <person name="Veneault-Fourrey C."/>
            <person name="Henrissat B."/>
            <person name="Grigoriev I."/>
            <person name="Martin F."/>
            <person name="Perotto S."/>
        </authorList>
    </citation>
    <scope>NUCLEOTIDE SEQUENCE [LARGE SCALE GENOMIC DNA]</scope>
    <source>
        <strain evidence="2 3">E</strain>
    </source>
</reference>
<sequence length="123" mass="13674">MRRTGEENSDASSIVLKRMPWRQGLLAGDDWSGLSSAAGRRKLQNLLNQRVSRWFSSKKKNGEKIKSNRELNPNPSANPEDLRPSFHSAVGSSKINHMALARTASIWKPSTTPETIVSKFGRG</sequence>
<accession>A0A2J6SPH3</accession>
<feature type="region of interest" description="Disordered" evidence="1">
    <location>
        <begin position="57"/>
        <end position="89"/>
    </location>
</feature>
<keyword evidence="3" id="KW-1185">Reference proteome</keyword>
<name>A0A2J6SPH3_9HELO</name>
<gene>
    <name evidence="2" type="ORF">K444DRAFT_187622</name>
</gene>
<evidence type="ECO:0000313" key="2">
    <source>
        <dbReference type="EMBL" id="PMD52664.1"/>
    </source>
</evidence>
<dbReference type="InParanoid" id="A0A2J6SPH3"/>
<evidence type="ECO:0000256" key="1">
    <source>
        <dbReference type="SAM" id="MobiDB-lite"/>
    </source>
</evidence>
<dbReference type="Proteomes" id="UP000235371">
    <property type="component" value="Unassembled WGS sequence"/>
</dbReference>
<feature type="compositionally biased region" description="Basic and acidic residues" evidence="1">
    <location>
        <begin position="60"/>
        <end position="69"/>
    </location>
</feature>